<sequence length="169" mass="18528">MNKRFLGLVLLLMLATIVLPIQANADTEEVYQETIIKSVPNDAISDLVLEAISDNITQMDAWDNNYWAQYNVDVEGSIAFISCYGDGLLAVNVSDPANPYIVGQYQLGGNLYLEDVYVLDDIAYLACNTYGVVSLNVSDPTNMVMLDRYDTSGIAYDIVADGNFVFVAG</sequence>
<proteinExistence type="predicted"/>
<dbReference type="EMBL" id="BARW01033628">
    <property type="protein sequence ID" value="GAJ11811.1"/>
    <property type="molecule type" value="Genomic_DNA"/>
</dbReference>
<reference evidence="1" key="1">
    <citation type="journal article" date="2014" name="Front. Microbiol.">
        <title>High frequency of phylogenetically diverse reductive dehalogenase-homologous genes in deep subseafloor sedimentary metagenomes.</title>
        <authorList>
            <person name="Kawai M."/>
            <person name="Futagami T."/>
            <person name="Toyoda A."/>
            <person name="Takaki Y."/>
            <person name="Nishi S."/>
            <person name="Hori S."/>
            <person name="Arai W."/>
            <person name="Tsubouchi T."/>
            <person name="Morono Y."/>
            <person name="Uchiyama I."/>
            <person name="Ito T."/>
            <person name="Fujiyama A."/>
            <person name="Inagaki F."/>
            <person name="Takami H."/>
        </authorList>
    </citation>
    <scope>NUCLEOTIDE SEQUENCE</scope>
    <source>
        <strain evidence="1">Expedition CK06-06</strain>
    </source>
</reference>
<protein>
    <submittedName>
        <fullName evidence="1">Uncharacterized protein</fullName>
    </submittedName>
</protein>
<dbReference type="InterPro" id="IPR013211">
    <property type="entry name" value="LVIVD"/>
</dbReference>
<dbReference type="Pfam" id="PF08309">
    <property type="entry name" value="LVIVD"/>
    <property type="match status" value="3"/>
</dbReference>
<accession>X1VD64</accession>
<evidence type="ECO:0000313" key="1">
    <source>
        <dbReference type="EMBL" id="GAJ11811.1"/>
    </source>
</evidence>
<organism evidence="1">
    <name type="scientific">marine sediment metagenome</name>
    <dbReference type="NCBI Taxonomy" id="412755"/>
    <lineage>
        <taxon>unclassified sequences</taxon>
        <taxon>metagenomes</taxon>
        <taxon>ecological metagenomes</taxon>
    </lineage>
</organism>
<dbReference type="AlphaFoldDB" id="X1VD64"/>
<feature type="non-terminal residue" evidence="1">
    <location>
        <position position="169"/>
    </location>
</feature>
<name>X1VD64_9ZZZZ</name>
<comment type="caution">
    <text evidence="1">The sequence shown here is derived from an EMBL/GenBank/DDBJ whole genome shotgun (WGS) entry which is preliminary data.</text>
</comment>
<gene>
    <name evidence="1" type="ORF">S12H4_52922</name>
</gene>